<feature type="domain" description="MobA/VirD2-like nuclease" evidence="2">
    <location>
        <begin position="68"/>
        <end position="168"/>
    </location>
</feature>
<dbReference type="EMBL" id="CP134500">
    <property type="protein sequence ID" value="WNF27821.1"/>
    <property type="molecule type" value="Genomic_DNA"/>
</dbReference>
<organism evidence="3 4">
    <name type="scientific">Streptomyces durocortorensis</name>
    <dbReference type="NCBI Taxonomy" id="2811104"/>
    <lineage>
        <taxon>Bacteria</taxon>
        <taxon>Bacillati</taxon>
        <taxon>Actinomycetota</taxon>
        <taxon>Actinomycetes</taxon>
        <taxon>Kitasatosporales</taxon>
        <taxon>Streptomycetaceae</taxon>
        <taxon>Streptomyces</taxon>
    </lineage>
</organism>
<evidence type="ECO:0000256" key="1">
    <source>
        <dbReference type="SAM" id="MobiDB-lite"/>
    </source>
</evidence>
<dbReference type="Pfam" id="PF03432">
    <property type="entry name" value="Relaxase"/>
    <property type="match status" value="1"/>
</dbReference>
<reference evidence="3 4" key="1">
    <citation type="submission" date="2023-09" db="EMBL/GenBank/DDBJ databases">
        <title>Genome completion map analysis of the actinomycetes C11-1.</title>
        <authorList>
            <person name="Qin P."/>
            <person name="Guan P."/>
        </authorList>
    </citation>
    <scope>NUCLEOTIDE SEQUENCE [LARGE SCALE GENOMIC DNA]</scope>
    <source>
        <strain evidence="3 4">C11-1</strain>
    </source>
</reference>
<dbReference type="InterPro" id="IPR005094">
    <property type="entry name" value="Endonuclease_MobA/VirD2"/>
</dbReference>
<name>A0ABY9VV59_9ACTN</name>
<evidence type="ECO:0000313" key="3">
    <source>
        <dbReference type="EMBL" id="WNF27821.1"/>
    </source>
</evidence>
<dbReference type="Proteomes" id="UP001303236">
    <property type="component" value="Chromosome"/>
</dbReference>
<evidence type="ECO:0000259" key="2">
    <source>
        <dbReference type="Pfam" id="PF03432"/>
    </source>
</evidence>
<feature type="compositionally biased region" description="Low complexity" evidence="1">
    <location>
        <begin position="549"/>
        <end position="561"/>
    </location>
</feature>
<accession>A0ABY9VV59</accession>
<protein>
    <submittedName>
        <fullName evidence="3">Relaxase/mobilization nuclease domain-containing protein</fullName>
    </submittedName>
</protein>
<sequence length="580" mass="63498">MIAAIKQAGSNTRGLLAYLYGRGTHDEHFDPHIVAAFAMLAMPDPGREEMATLTDLGRYLDEPVRLRNSEFGKPVTDHVWHCPVRAAPEDRYLSDTEWGEIAQRIVEAAGIAPAGDDLACRWIAVRHADDHIHILATTVREDGRRPGLHNSGTRVGDECREIEKDYGLRQLKKGDGTGSRRPTQAEMHKAERLGWEQTSQQWLEERIRAAIPHVTDAEELLTYLEADGVAVKPRRAPSGDLIGYAVGRPGDINDKGEQIFKPGGKIAPDLSLPKVRARLETSTPEEHPTARRIRPTTAWRRATDALDTLHIELTDATGDGESGSDARAQAHIAALGELIEATAQRAPESLRAELQAASKAFARAQRSQVRAEDRAADAARIATRDIINTATGPDGSALAALLAAMVWATILAGRWHEAKHHAHQADAARRALDHLQTAADQALAPTLADLERRLPREQARRTLARDVRAAVPDHAERILADENWPALAAVLADAEAGGHKPHQLLKEATEQRELDTARRPARVLITRIQHTGRNPVRISRAEAARIRSTRSISAASSTASAQQRPPAPVTAPERGSRPRR</sequence>
<evidence type="ECO:0000313" key="4">
    <source>
        <dbReference type="Proteomes" id="UP001303236"/>
    </source>
</evidence>
<proteinExistence type="predicted"/>
<gene>
    <name evidence="3" type="ORF">RI138_13860</name>
</gene>
<keyword evidence="4" id="KW-1185">Reference proteome</keyword>
<feature type="region of interest" description="Disordered" evidence="1">
    <location>
        <begin position="542"/>
        <end position="580"/>
    </location>
</feature>